<evidence type="ECO:0000313" key="2">
    <source>
        <dbReference type="Proteomes" id="UP000271554"/>
    </source>
</evidence>
<name>A0A387HCD6_9ACTN</name>
<accession>A0A387HCD6</accession>
<proteinExistence type="predicted"/>
<dbReference type="Proteomes" id="UP000271554">
    <property type="component" value="Chromosome"/>
</dbReference>
<gene>
    <name evidence="1" type="ORF">DWB77_00405</name>
</gene>
<protein>
    <submittedName>
        <fullName evidence="1">Uncharacterized protein</fullName>
    </submittedName>
</protein>
<keyword evidence="2" id="KW-1185">Reference proteome</keyword>
<dbReference type="KEGG" id="shun:DWB77_00405"/>
<evidence type="ECO:0000313" key="1">
    <source>
        <dbReference type="EMBL" id="AYG78298.1"/>
    </source>
</evidence>
<organism evidence="1 2">
    <name type="scientific">Streptomyces hundungensis</name>
    <dbReference type="NCBI Taxonomy" id="1077946"/>
    <lineage>
        <taxon>Bacteria</taxon>
        <taxon>Bacillati</taxon>
        <taxon>Actinomycetota</taxon>
        <taxon>Actinomycetes</taxon>
        <taxon>Kitasatosporales</taxon>
        <taxon>Streptomycetaceae</taxon>
        <taxon>Streptomyces</taxon>
    </lineage>
</organism>
<sequence length="60" mass="6341">MGAVGSACVFWRSPNRSRWMCLVSSSRGTNGASLNGSSSFGVAALRQRVPVTARIRALSL</sequence>
<dbReference type="AlphaFoldDB" id="A0A387HCD6"/>
<reference evidence="1 2" key="1">
    <citation type="submission" date="2018-10" db="EMBL/GenBank/DDBJ databases">
        <title>Relationship between Morphology and Antimicrobial Activity in Streptomyces.</title>
        <authorList>
            <person name="Kang H.J."/>
            <person name="Kim S.B."/>
        </authorList>
    </citation>
    <scope>NUCLEOTIDE SEQUENCE [LARGE SCALE GENOMIC DNA]</scope>
    <source>
        <strain evidence="1 2">BH38</strain>
    </source>
</reference>
<dbReference type="EMBL" id="CP032698">
    <property type="protein sequence ID" value="AYG78298.1"/>
    <property type="molecule type" value="Genomic_DNA"/>
</dbReference>